<feature type="transmembrane region" description="Helical" evidence="1">
    <location>
        <begin position="6"/>
        <end position="28"/>
    </location>
</feature>
<evidence type="ECO:0000313" key="2">
    <source>
        <dbReference type="EMBL" id="CUN69361.1"/>
    </source>
</evidence>
<dbReference type="AlphaFoldDB" id="A0A173YYU7"/>
<keyword evidence="1" id="KW-1133">Transmembrane helix</keyword>
<keyword evidence="1" id="KW-0472">Membrane</keyword>
<dbReference type="EMBL" id="CYZA01000004">
    <property type="protein sequence ID" value="CUN69361.1"/>
    <property type="molecule type" value="Genomic_DNA"/>
</dbReference>
<keyword evidence="1" id="KW-0812">Transmembrane</keyword>
<evidence type="ECO:0008006" key="4">
    <source>
        <dbReference type="Google" id="ProtNLM"/>
    </source>
</evidence>
<proteinExistence type="predicted"/>
<protein>
    <recommendedName>
        <fullName evidence="4">MFS transporter</fullName>
    </recommendedName>
</protein>
<organism evidence="2 3">
    <name type="scientific">Blautia obeum</name>
    <dbReference type="NCBI Taxonomy" id="40520"/>
    <lineage>
        <taxon>Bacteria</taxon>
        <taxon>Bacillati</taxon>
        <taxon>Bacillota</taxon>
        <taxon>Clostridia</taxon>
        <taxon>Lachnospirales</taxon>
        <taxon>Lachnospiraceae</taxon>
        <taxon>Blautia</taxon>
    </lineage>
</organism>
<feature type="transmembrane region" description="Helical" evidence="1">
    <location>
        <begin position="66"/>
        <end position="96"/>
    </location>
</feature>
<gene>
    <name evidence="2" type="ORF">ERS852395_01060</name>
</gene>
<dbReference type="Proteomes" id="UP000095447">
    <property type="component" value="Unassembled WGS sequence"/>
</dbReference>
<evidence type="ECO:0000256" key="1">
    <source>
        <dbReference type="SAM" id="Phobius"/>
    </source>
</evidence>
<dbReference type="InterPro" id="IPR046113">
    <property type="entry name" value="DUF6050"/>
</dbReference>
<dbReference type="RefSeq" id="WP_055052929.1">
    <property type="nucleotide sequence ID" value="NZ_CYZA01000004.1"/>
</dbReference>
<name>A0A173YYU7_9FIRM</name>
<accession>A0A173YYU7</accession>
<sequence>MTFKNFMYKGVLMITVLALIGWLGKYLYLVDGEMDWFRLMLVYGVPVGIPYMFFIIPWHWDLSGTIGMVALCAIIGAVFGFIIAIGIAIRAVWYVIAFPISCLLRKEKNRI</sequence>
<feature type="transmembrane region" description="Helical" evidence="1">
    <location>
        <begin position="40"/>
        <end position="60"/>
    </location>
</feature>
<dbReference type="Pfam" id="PF19517">
    <property type="entry name" value="DUF6050"/>
    <property type="match status" value="1"/>
</dbReference>
<reference evidence="2 3" key="1">
    <citation type="submission" date="2015-09" db="EMBL/GenBank/DDBJ databases">
        <authorList>
            <consortium name="Pathogen Informatics"/>
        </authorList>
    </citation>
    <scope>NUCLEOTIDE SEQUENCE [LARGE SCALE GENOMIC DNA]</scope>
    <source>
        <strain evidence="2 3">2789STDY5608838</strain>
    </source>
</reference>
<evidence type="ECO:0000313" key="3">
    <source>
        <dbReference type="Proteomes" id="UP000095447"/>
    </source>
</evidence>